<keyword evidence="3" id="KW-1185">Reference proteome</keyword>
<accession>A0ABP6XHJ6</accession>
<sequence>MSIDSGARTESAVPAARAGPFLVPGGVAEALAVPGGVAEAFVVPGGLVEAFAVPAREVEEFVLPAGAVGSQRTLVVPLRPWTARTAAIPPSQADVAGQRPRQRSVTVPSDHSTPSATVTNPGVPVDAPTTAPAIGEEPDGRTRWKSLGSGCGVLMVRGS</sequence>
<evidence type="ECO:0000256" key="1">
    <source>
        <dbReference type="SAM" id="MobiDB-lite"/>
    </source>
</evidence>
<reference evidence="3" key="1">
    <citation type="journal article" date="2019" name="Int. J. Syst. Evol. Microbiol.">
        <title>The Global Catalogue of Microorganisms (GCM) 10K type strain sequencing project: providing services to taxonomists for standard genome sequencing and annotation.</title>
        <authorList>
            <consortium name="The Broad Institute Genomics Platform"/>
            <consortium name="The Broad Institute Genome Sequencing Center for Infectious Disease"/>
            <person name="Wu L."/>
            <person name="Ma J."/>
        </authorList>
    </citation>
    <scope>NUCLEOTIDE SEQUENCE [LARGE SCALE GENOMIC DNA]</scope>
    <source>
        <strain evidence="3">JCM 16928</strain>
    </source>
</reference>
<feature type="region of interest" description="Disordered" evidence="1">
    <location>
        <begin position="87"/>
        <end position="146"/>
    </location>
</feature>
<gene>
    <name evidence="2" type="ORF">GCM10022235_39620</name>
</gene>
<proteinExistence type="predicted"/>
<dbReference type="EMBL" id="BAABAA010000005">
    <property type="protein sequence ID" value="GAA3566962.1"/>
    <property type="molecule type" value="Genomic_DNA"/>
</dbReference>
<evidence type="ECO:0000313" key="2">
    <source>
        <dbReference type="EMBL" id="GAA3566962.1"/>
    </source>
</evidence>
<evidence type="ECO:0000313" key="3">
    <source>
        <dbReference type="Proteomes" id="UP001501222"/>
    </source>
</evidence>
<dbReference type="Proteomes" id="UP001501222">
    <property type="component" value="Unassembled WGS sequence"/>
</dbReference>
<comment type="caution">
    <text evidence="2">The sequence shown here is derived from an EMBL/GenBank/DDBJ whole genome shotgun (WGS) entry which is preliminary data.</text>
</comment>
<organism evidence="2 3">
    <name type="scientific">Kribbella ginsengisoli</name>
    <dbReference type="NCBI Taxonomy" id="363865"/>
    <lineage>
        <taxon>Bacteria</taxon>
        <taxon>Bacillati</taxon>
        <taxon>Actinomycetota</taxon>
        <taxon>Actinomycetes</taxon>
        <taxon>Propionibacteriales</taxon>
        <taxon>Kribbellaceae</taxon>
        <taxon>Kribbella</taxon>
    </lineage>
</organism>
<feature type="compositionally biased region" description="Polar residues" evidence="1">
    <location>
        <begin position="103"/>
        <end position="120"/>
    </location>
</feature>
<name>A0ABP6XHJ6_9ACTN</name>
<protein>
    <submittedName>
        <fullName evidence="2">Uncharacterized protein</fullName>
    </submittedName>
</protein>
<dbReference type="RefSeq" id="WP_344842534.1">
    <property type="nucleotide sequence ID" value="NZ_BAABAA010000005.1"/>
</dbReference>